<evidence type="ECO:0000259" key="1">
    <source>
        <dbReference type="Pfam" id="PF13847"/>
    </source>
</evidence>
<organism evidence="2 3">
    <name type="scientific">Candidatus Pelagibacter giovannonii</name>
    <dbReference type="NCBI Taxonomy" id="2563896"/>
    <lineage>
        <taxon>Bacteria</taxon>
        <taxon>Pseudomonadati</taxon>
        <taxon>Pseudomonadota</taxon>
        <taxon>Alphaproteobacteria</taxon>
        <taxon>Candidatus Pelagibacterales</taxon>
        <taxon>Candidatus Pelagibacteraceae</taxon>
        <taxon>Candidatus Pelagibacter</taxon>
    </lineage>
</organism>
<keyword evidence="2" id="KW-0808">Transferase</keyword>
<dbReference type="CDD" id="cd02440">
    <property type="entry name" value="AdoMet_MTases"/>
    <property type="match status" value="1"/>
</dbReference>
<sequence length="237" mass="28058">MLSIKNWDNNTWISSRKYIKSFNNFLVKQKKLTKRSKILDIGCGRGKIIGSLSSKLKLVNKPIGLDIEKHKDFDKRISFKKTNAIKYLTNNKKKFDLILIKQTIHFFNLREIMKILRFSHDSLEAGGVILILTLDTKNNEIPTFFLMKQKLNHSFKRDNLIWKKLLQLNINKNITKFNFKVNVKKNTYLKMIKQRYISTLLKFNSLQISKGINEINLKYKKNILFNDKLKCIIFKKV</sequence>
<feature type="domain" description="Methyltransferase" evidence="1">
    <location>
        <begin position="33"/>
        <end position="170"/>
    </location>
</feature>
<dbReference type="Pfam" id="PF13847">
    <property type="entry name" value="Methyltransf_31"/>
    <property type="match status" value="1"/>
</dbReference>
<dbReference type="InterPro" id="IPR029063">
    <property type="entry name" value="SAM-dependent_MTases_sf"/>
</dbReference>
<accession>A0A6H1Q3X4</accession>
<evidence type="ECO:0000313" key="3">
    <source>
        <dbReference type="Proteomes" id="UP000501094"/>
    </source>
</evidence>
<dbReference type="SUPFAM" id="SSF53335">
    <property type="entry name" value="S-adenosyl-L-methionine-dependent methyltransferases"/>
    <property type="match status" value="1"/>
</dbReference>
<protein>
    <submittedName>
        <fullName evidence="2">Methyltransferase domain-containing protein</fullName>
    </submittedName>
</protein>
<evidence type="ECO:0000313" key="2">
    <source>
        <dbReference type="EMBL" id="QIZ21538.1"/>
    </source>
</evidence>
<dbReference type="Proteomes" id="UP000501094">
    <property type="component" value="Chromosome"/>
</dbReference>
<keyword evidence="3" id="KW-1185">Reference proteome</keyword>
<dbReference type="GO" id="GO:0008757">
    <property type="term" value="F:S-adenosylmethionine-dependent methyltransferase activity"/>
    <property type="evidence" value="ECO:0007669"/>
    <property type="project" value="InterPro"/>
</dbReference>
<dbReference type="RefSeq" id="WP_168607393.1">
    <property type="nucleotide sequence ID" value="NZ_CP038852.1"/>
</dbReference>
<dbReference type="AlphaFoldDB" id="A0A6H1Q3X4"/>
<gene>
    <name evidence="2" type="ORF">E5R92_07060</name>
</gene>
<dbReference type="InterPro" id="IPR025714">
    <property type="entry name" value="Methyltranfer_dom"/>
</dbReference>
<keyword evidence="2" id="KW-0489">Methyltransferase</keyword>
<reference evidence="2 3" key="1">
    <citation type="journal article" date="2020" name="Nat. Microbiol.">
        <title>Lysogenic host-virus interactions in SAR11 marine bacteria.</title>
        <authorList>
            <person name="Morris R.M."/>
            <person name="Cain K.R."/>
            <person name="Hvorecny K.L."/>
            <person name="Kollman J.M."/>
        </authorList>
    </citation>
    <scope>NUCLEOTIDE SEQUENCE [LARGE SCALE GENOMIC DNA]</scope>
    <source>
        <strain evidence="2 3">NP1</strain>
    </source>
</reference>
<dbReference type="Gene3D" id="3.40.50.150">
    <property type="entry name" value="Vaccinia Virus protein VP39"/>
    <property type="match status" value="1"/>
</dbReference>
<dbReference type="EMBL" id="CP038852">
    <property type="protein sequence ID" value="QIZ21538.1"/>
    <property type="molecule type" value="Genomic_DNA"/>
</dbReference>
<name>A0A6H1Q3X4_9PROT</name>
<dbReference type="KEGG" id="peg:E5R92_07060"/>
<dbReference type="GO" id="GO:0032259">
    <property type="term" value="P:methylation"/>
    <property type="evidence" value="ECO:0007669"/>
    <property type="project" value="UniProtKB-KW"/>
</dbReference>
<proteinExistence type="predicted"/>